<dbReference type="EMBL" id="FR824078">
    <property type="protein sequence ID" value="CCA17301.1"/>
    <property type="molecule type" value="Genomic_DNA"/>
</dbReference>
<evidence type="ECO:0000313" key="2">
    <source>
        <dbReference type="EMBL" id="CCA17301.1"/>
    </source>
</evidence>
<proteinExistence type="predicted"/>
<reference evidence="2" key="1">
    <citation type="journal article" date="2011" name="PLoS Biol.">
        <title>Gene gain and loss during evolution of obligate parasitism in the white rust pathogen of Arabidopsis thaliana.</title>
        <authorList>
            <person name="Kemen E."/>
            <person name="Gardiner A."/>
            <person name="Schultz-Larsen T."/>
            <person name="Kemen A.C."/>
            <person name="Balmuth A.L."/>
            <person name="Robert-Seilaniantz A."/>
            <person name="Bailey K."/>
            <person name="Holub E."/>
            <person name="Studholme D.J."/>
            <person name="Maclean D."/>
            <person name="Jones J.D."/>
        </authorList>
    </citation>
    <scope>NUCLEOTIDE SEQUENCE</scope>
</reference>
<sequence length="86" mass="10013">MIVKCLKTRDYRVYMNMCSGILPVALTRMHLMIFVQDLIIRNLAKQQAGNSSKRNEVSFSDHSASSYHPYKLQLFCLNSYIFYDLA</sequence>
<protein>
    <submittedName>
        <fullName evidence="2">AlNc14C33G2995 protein</fullName>
    </submittedName>
</protein>
<feature type="transmembrane region" description="Helical" evidence="1">
    <location>
        <begin position="13"/>
        <end position="35"/>
    </location>
</feature>
<keyword evidence="1" id="KW-1133">Transmembrane helix</keyword>
<reference evidence="2" key="2">
    <citation type="submission" date="2011-02" db="EMBL/GenBank/DDBJ databases">
        <authorList>
            <person name="MacLean D."/>
        </authorList>
    </citation>
    <scope>NUCLEOTIDE SEQUENCE</scope>
</reference>
<accession>F0W8A1</accession>
<name>F0W8A1_9STRA</name>
<gene>
    <name evidence="2" type="primary">AlNc14C33G2995</name>
    <name evidence="2" type="ORF">ALNC14_034440</name>
</gene>
<keyword evidence="1" id="KW-0472">Membrane</keyword>
<organism evidence="2">
    <name type="scientific">Albugo laibachii Nc14</name>
    <dbReference type="NCBI Taxonomy" id="890382"/>
    <lineage>
        <taxon>Eukaryota</taxon>
        <taxon>Sar</taxon>
        <taxon>Stramenopiles</taxon>
        <taxon>Oomycota</taxon>
        <taxon>Peronosporomycetes</taxon>
        <taxon>Albuginales</taxon>
        <taxon>Albuginaceae</taxon>
        <taxon>Albugo</taxon>
    </lineage>
</organism>
<dbReference type="AlphaFoldDB" id="F0W8A1"/>
<keyword evidence="1" id="KW-0812">Transmembrane</keyword>
<dbReference type="HOGENOM" id="CLU_2502595_0_0_1"/>
<evidence type="ECO:0000256" key="1">
    <source>
        <dbReference type="SAM" id="Phobius"/>
    </source>
</evidence>